<dbReference type="PANTHER" id="PTHR13947">
    <property type="entry name" value="GNAT FAMILY N-ACETYLTRANSFERASE"/>
    <property type="match status" value="1"/>
</dbReference>
<organism evidence="3 4">
    <name type="scientific">Oncorhynchus tshawytscha</name>
    <name type="common">Chinook salmon</name>
    <name type="synonym">Salmo tshawytscha</name>
    <dbReference type="NCBI Taxonomy" id="74940"/>
    <lineage>
        <taxon>Eukaryota</taxon>
        <taxon>Metazoa</taxon>
        <taxon>Chordata</taxon>
        <taxon>Craniata</taxon>
        <taxon>Vertebrata</taxon>
        <taxon>Euteleostomi</taxon>
        <taxon>Actinopterygii</taxon>
        <taxon>Neopterygii</taxon>
        <taxon>Teleostei</taxon>
        <taxon>Protacanthopterygii</taxon>
        <taxon>Salmoniformes</taxon>
        <taxon>Salmonidae</taxon>
        <taxon>Salmoninae</taxon>
        <taxon>Oncorhynchus</taxon>
    </lineage>
</organism>
<dbReference type="CDD" id="cd04301">
    <property type="entry name" value="NAT_SF"/>
    <property type="match status" value="1"/>
</dbReference>
<reference evidence="3" key="2">
    <citation type="submission" date="2025-08" db="UniProtKB">
        <authorList>
            <consortium name="Ensembl"/>
        </authorList>
    </citation>
    <scope>IDENTIFICATION</scope>
</reference>
<dbReference type="PROSITE" id="PS51186">
    <property type="entry name" value="GNAT"/>
    <property type="match status" value="1"/>
</dbReference>
<dbReference type="InterPro" id="IPR050769">
    <property type="entry name" value="NAT_camello-type"/>
</dbReference>
<dbReference type="Ensembl" id="ENSOTST00005179254.1">
    <property type="protein sequence ID" value="ENSOTSP00005108510.1"/>
    <property type="gene ID" value="ENSOTSG00005063476.1"/>
</dbReference>
<dbReference type="SUPFAM" id="SSF55729">
    <property type="entry name" value="Acyl-CoA N-acyltransferases (Nat)"/>
    <property type="match status" value="1"/>
</dbReference>
<proteinExistence type="predicted"/>
<keyword evidence="1" id="KW-0808">Transferase</keyword>
<dbReference type="Proteomes" id="UP000694402">
    <property type="component" value="Unassembled WGS sequence"/>
</dbReference>
<evidence type="ECO:0000313" key="3">
    <source>
        <dbReference type="Ensembl" id="ENSOTSP00005108510.1"/>
    </source>
</evidence>
<dbReference type="GO" id="GO:0008080">
    <property type="term" value="F:N-acetyltransferase activity"/>
    <property type="evidence" value="ECO:0007669"/>
    <property type="project" value="InterPro"/>
</dbReference>
<reference evidence="3" key="3">
    <citation type="submission" date="2025-09" db="UniProtKB">
        <authorList>
            <consortium name="Ensembl"/>
        </authorList>
    </citation>
    <scope>IDENTIFICATION</scope>
</reference>
<evidence type="ECO:0000259" key="2">
    <source>
        <dbReference type="PROSITE" id="PS51186"/>
    </source>
</evidence>
<protein>
    <recommendedName>
        <fullName evidence="2">N-acetyltransferase domain-containing protein</fullName>
    </recommendedName>
</protein>
<dbReference type="Gene3D" id="3.40.630.30">
    <property type="match status" value="1"/>
</dbReference>
<dbReference type="InterPro" id="IPR016181">
    <property type="entry name" value="Acyl_CoA_acyltransferase"/>
</dbReference>
<dbReference type="PANTHER" id="PTHR13947:SF60">
    <property type="entry name" value="N-ACETYLTRANSFERASE DOMAIN-CONTAINING PROTEIN"/>
    <property type="match status" value="1"/>
</dbReference>
<name>A0AAZ3NVV0_ONCTS</name>
<accession>A0AAZ3NVV0</accession>
<keyword evidence="4" id="KW-1185">Reference proteome</keyword>
<reference evidence="4" key="1">
    <citation type="journal article" date="2018" name="PLoS ONE">
        <title>Chinook salmon (Oncorhynchus tshawytscha) genome and transcriptome.</title>
        <authorList>
            <person name="Christensen K.A."/>
            <person name="Leong J.S."/>
            <person name="Sakhrani D."/>
            <person name="Biagi C.A."/>
            <person name="Minkley D.R."/>
            <person name="Withler R.E."/>
            <person name="Rondeau E.B."/>
            <person name="Koop B.F."/>
            <person name="Devlin R.H."/>
        </authorList>
    </citation>
    <scope>NUCLEOTIDE SEQUENCE [LARGE SCALE GENOMIC DNA]</scope>
</reference>
<dbReference type="InterPro" id="IPR000182">
    <property type="entry name" value="GNAT_dom"/>
</dbReference>
<dbReference type="Pfam" id="PF00583">
    <property type="entry name" value="Acetyltransf_1"/>
    <property type="match status" value="1"/>
</dbReference>
<dbReference type="AlphaFoldDB" id="A0AAZ3NVV0"/>
<gene>
    <name evidence="3" type="primary">LOC121846867</name>
</gene>
<sequence length="309" mass="34640">MSVNADVRTTINRTDNCSPPTGFIFLRDVSTSALLPECCLLRRTSRLTHTALHHVIGSFSQTASEDGHIEDATVPILIQFRVPPTSAMAGITIRRFEEDDKETVKEIFTMGMSEHVPSSFMHLLKQPLTQMILMVTFCALLASSKSVLLPVVGVTLLLAGAKQLVGYLFNSYIDTSLRKDLDHIQETYLENKDSCFWVAESDGRVVATVACLPAEREPGCMELKRLSVRRTHRRMGIAKALSRTVADFSRERGFPAVVLYTSVVQTDAQRLYENVGYTRVREFVIPEPIAKITNFTLIEFKLDLLQGRK</sequence>
<feature type="domain" description="N-acetyltransferase" evidence="2">
    <location>
        <begin position="154"/>
        <end position="303"/>
    </location>
</feature>
<evidence type="ECO:0000313" key="4">
    <source>
        <dbReference type="Proteomes" id="UP000694402"/>
    </source>
</evidence>
<evidence type="ECO:0000256" key="1">
    <source>
        <dbReference type="ARBA" id="ARBA00022679"/>
    </source>
</evidence>
<dbReference type="GeneTree" id="ENSGT00950000182932"/>